<evidence type="ECO:0000313" key="1">
    <source>
        <dbReference type="EMBL" id="EMR03454.1"/>
    </source>
</evidence>
<gene>
    <name evidence="1" type="ORF">ADICEAN_01387</name>
</gene>
<proteinExistence type="predicted"/>
<sequence>MAAFFKKVLLLAIAFLLLAGALYLIPLPPALMAGRVAAQADYFFEDEERWLREHSFLEAAWVKVLELKLRHDLKKSLEQQFALSADQPAHSIAAATQGVQERYLTQLQAEVPIISTSTLASFVRGYGYCDQLNGFLAFLLADKLERVQLVGITAPGKGGHTVIRTESALGTVWVDAFFCQATFGFEDELSPEGKAHIPLYSAAAGQLFPAGAYQQGIPFNEYGLGYTLKKGANRLSSFFKQKTVDPQQGVVSAVQGVAMAQNPGTQQAMRQALEQELLVHKKLFLEARMLHLYGLQEEALIRYELLQLGTPQGPLARYAAQFASRLSGKAEDLCP</sequence>
<dbReference type="EMBL" id="AODQ01000025">
    <property type="protein sequence ID" value="EMR03454.1"/>
    <property type="molecule type" value="Genomic_DNA"/>
</dbReference>
<name>M7NYI4_9BACT</name>
<reference evidence="1 2" key="1">
    <citation type="journal article" date="2013" name="Genome Announc.">
        <title>Draft Genome Sequence of Cesiribacter andamanensis Strain AMV16T, Isolated from a Soil Sample from a Mud Volcano in the Andaman Islands, India.</title>
        <authorList>
            <person name="Shivaji S."/>
            <person name="Ara S."/>
            <person name="Begum Z."/>
            <person name="Srinivas T.N."/>
            <person name="Singh A."/>
            <person name="Kumar Pinnaka A."/>
        </authorList>
    </citation>
    <scope>NUCLEOTIDE SEQUENCE [LARGE SCALE GENOMIC DNA]</scope>
    <source>
        <strain evidence="1 2">AMV16</strain>
    </source>
</reference>
<organism evidence="1 2">
    <name type="scientific">Cesiribacter andamanensis AMV16</name>
    <dbReference type="NCBI Taxonomy" id="1279009"/>
    <lineage>
        <taxon>Bacteria</taxon>
        <taxon>Pseudomonadati</taxon>
        <taxon>Bacteroidota</taxon>
        <taxon>Cytophagia</taxon>
        <taxon>Cytophagales</taxon>
        <taxon>Cesiribacteraceae</taxon>
        <taxon>Cesiribacter</taxon>
    </lineage>
</organism>
<dbReference type="RefSeq" id="WP_009194787.1">
    <property type="nucleotide sequence ID" value="NZ_AODQ01000025.1"/>
</dbReference>
<evidence type="ECO:0000313" key="2">
    <source>
        <dbReference type="Proteomes" id="UP000011910"/>
    </source>
</evidence>
<dbReference type="Proteomes" id="UP000011910">
    <property type="component" value="Unassembled WGS sequence"/>
</dbReference>
<comment type="caution">
    <text evidence="1">The sequence shown here is derived from an EMBL/GenBank/DDBJ whole genome shotgun (WGS) entry which is preliminary data.</text>
</comment>
<keyword evidence="2" id="KW-1185">Reference proteome</keyword>
<dbReference type="AlphaFoldDB" id="M7NYI4"/>
<dbReference type="OrthoDB" id="9830975at2"/>
<accession>M7NYI4</accession>
<protein>
    <submittedName>
        <fullName evidence="1">Uncharacterized protein</fullName>
    </submittedName>
</protein>